<organism evidence="2 3">
    <name type="scientific">Shackletoniella antarctica</name>
    <dbReference type="NCBI Taxonomy" id="268115"/>
    <lineage>
        <taxon>Bacteria</taxon>
        <taxon>Bacillati</taxon>
        <taxon>Cyanobacteriota</taxon>
        <taxon>Cyanophyceae</taxon>
        <taxon>Oculatellales</taxon>
        <taxon>Oculatellaceae</taxon>
        <taxon>Shackletoniella</taxon>
    </lineage>
</organism>
<accession>A0A2W4WFI3</accession>
<reference evidence="3" key="1">
    <citation type="submission" date="2018-04" db="EMBL/GenBank/DDBJ databases">
        <authorList>
            <person name="Cornet L."/>
        </authorList>
    </citation>
    <scope>NUCLEOTIDE SEQUENCE [LARGE SCALE GENOMIC DNA]</scope>
</reference>
<feature type="region of interest" description="Disordered" evidence="1">
    <location>
        <begin position="283"/>
        <end position="353"/>
    </location>
</feature>
<evidence type="ECO:0000256" key="1">
    <source>
        <dbReference type="SAM" id="MobiDB-lite"/>
    </source>
</evidence>
<feature type="compositionally biased region" description="Pro residues" evidence="1">
    <location>
        <begin position="32"/>
        <end position="42"/>
    </location>
</feature>
<gene>
    <name evidence="2" type="ORF">DCF17_05450</name>
</gene>
<name>A0A2W4WFI3_9CYAN</name>
<dbReference type="AlphaFoldDB" id="A0A2W4WFI3"/>
<feature type="compositionally biased region" description="Low complexity" evidence="1">
    <location>
        <begin position="46"/>
        <end position="61"/>
    </location>
</feature>
<comment type="caution">
    <text evidence="2">The sequence shown here is derived from an EMBL/GenBank/DDBJ whole genome shotgun (WGS) entry which is preliminary data.</text>
</comment>
<proteinExistence type="predicted"/>
<dbReference type="Proteomes" id="UP000249081">
    <property type="component" value="Unassembled WGS sequence"/>
</dbReference>
<dbReference type="EMBL" id="QBMN01000025">
    <property type="protein sequence ID" value="PZO43646.1"/>
    <property type="molecule type" value="Genomic_DNA"/>
</dbReference>
<protein>
    <submittedName>
        <fullName evidence="2">Uncharacterized protein</fullName>
    </submittedName>
</protein>
<feature type="compositionally biased region" description="Gly residues" evidence="1">
    <location>
        <begin position="299"/>
        <end position="309"/>
    </location>
</feature>
<evidence type="ECO:0000313" key="3">
    <source>
        <dbReference type="Proteomes" id="UP000249081"/>
    </source>
</evidence>
<feature type="compositionally biased region" description="Basic and acidic residues" evidence="1">
    <location>
        <begin position="7"/>
        <end position="22"/>
    </location>
</feature>
<feature type="region of interest" description="Disordered" evidence="1">
    <location>
        <begin position="1"/>
        <end position="61"/>
    </location>
</feature>
<evidence type="ECO:0000313" key="2">
    <source>
        <dbReference type="EMBL" id="PZO43646.1"/>
    </source>
</evidence>
<reference evidence="2 3" key="2">
    <citation type="submission" date="2018-06" db="EMBL/GenBank/DDBJ databases">
        <title>Metagenomic assembly of (sub)arctic Cyanobacteria and their associated microbiome from non-axenic cultures.</title>
        <authorList>
            <person name="Baurain D."/>
        </authorList>
    </citation>
    <scope>NUCLEOTIDE SEQUENCE [LARGE SCALE GENOMIC DNA]</scope>
    <source>
        <strain evidence="2">ULC041bin1</strain>
    </source>
</reference>
<sequence length="353" mass="37834">MGSAEQDASKSDIKASDIKTNDGQRAAAKPPLMRPVRPPVAPEPSVVTVKPAPKTPEPAAVAKPAAALVAEPDPEAYRYQPIAPPSEPMQYRAIGLVRGTYEPSEADQLNRGNLTTEDGHVIDSVLLGRITSLVKKHIDLSAPHLWVVYPRTRRELDNDDQDLHLQIVGVWEPETLGLPGEAPASDAAEPAEKAAAPDLADLPPVDDNFFSIRGEVIKYTPEDQCIAVKILQGPKRSPGTAKPFKLLLHGTIEGRTVGYFWDFKVKRDAKVLVLSESTVVGIVPPKKRPQGSGSAPRGGQPGMRSGPGGSRPPMPSRKPTGVAGSDSGTERPANRPKKREHPPEASPEPSQDK</sequence>